<gene>
    <name evidence="1" type="ORF">GCM10009544_26380</name>
</gene>
<evidence type="ECO:0000313" key="1">
    <source>
        <dbReference type="EMBL" id="GAA0462606.1"/>
    </source>
</evidence>
<comment type="caution">
    <text evidence="1">The sequence shown here is derived from an EMBL/GenBank/DDBJ whole genome shotgun (WGS) entry which is preliminary data.</text>
</comment>
<organism evidence="1 2">
    <name type="scientific">Streptomyces stramineus</name>
    <dbReference type="NCBI Taxonomy" id="173861"/>
    <lineage>
        <taxon>Bacteria</taxon>
        <taxon>Bacillati</taxon>
        <taxon>Actinomycetota</taxon>
        <taxon>Actinomycetes</taxon>
        <taxon>Kitasatosporales</taxon>
        <taxon>Streptomycetaceae</taxon>
        <taxon>Streptomyces</taxon>
    </lineage>
</organism>
<sequence length="204" mass="22472">MSHTTIAWFDSLTASVFALGAAARETRLARQAAQVATWHIEPARLRAVIGDVNISGEYRISPQDVALNQIRGLCRAYQSVTTDLYENLALAYAYGTAGALLAVVKGYRPRYAELRRDRTERYELPDGPLPDFRGDLGNWSGQRRLALLRSQVGARRTARYTGPSEGTPTGLADCAYAYGEQAEMALHHQLLSAYRAQGAPEVEQ</sequence>
<dbReference type="EMBL" id="BAAAHB010000023">
    <property type="protein sequence ID" value="GAA0462606.1"/>
    <property type="molecule type" value="Genomic_DNA"/>
</dbReference>
<protein>
    <submittedName>
        <fullName evidence="1">Uncharacterized protein</fullName>
    </submittedName>
</protein>
<evidence type="ECO:0000313" key="2">
    <source>
        <dbReference type="Proteomes" id="UP001499895"/>
    </source>
</evidence>
<proteinExistence type="predicted"/>
<dbReference type="RefSeq" id="WP_344089768.1">
    <property type="nucleotide sequence ID" value="NZ_BAAAHB010000023.1"/>
</dbReference>
<accession>A0ABP3JS72</accession>
<keyword evidence="2" id="KW-1185">Reference proteome</keyword>
<reference evidence="2" key="1">
    <citation type="journal article" date="2019" name="Int. J. Syst. Evol. Microbiol.">
        <title>The Global Catalogue of Microorganisms (GCM) 10K type strain sequencing project: providing services to taxonomists for standard genome sequencing and annotation.</title>
        <authorList>
            <consortium name="The Broad Institute Genomics Platform"/>
            <consortium name="The Broad Institute Genome Sequencing Center for Infectious Disease"/>
            <person name="Wu L."/>
            <person name="Ma J."/>
        </authorList>
    </citation>
    <scope>NUCLEOTIDE SEQUENCE [LARGE SCALE GENOMIC DNA]</scope>
    <source>
        <strain evidence="2">JCM 10649</strain>
    </source>
</reference>
<dbReference type="Proteomes" id="UP001499895">
    <property type="component" value="Unassembled WGS sequence"/>
</dbReference>
<name>A0ABP3JS72_9ACTN</name>